<evidence type="ECO:0000313" key="2">
    <source>
        <dbReference type="Proteomes" id="UP001420932"/>
    </source>
</evidence>
<accession>A0AAP0HGN8</accession>
<organism evidence="1 2">
    <name type="scientific">Stephania yunnanensis</name>
    <dbReference type="NCBI Taxonomy" id="152371"/>
    <lineage>
        <taxon>Eukaryota</taxon>
        <taxon>Viridiplantae</taxon>
        <taxon>Streptophyta</taxon>
        <taxon>Embryophyta</taxon>
        <taxon>Tracheophyta</taxon>
        <taxon>Spermatophyta</taxon>
        <taxon>Magnoliopsida</taxon>
        <taxon>Ranunculales</taxon>
        <taxon>Menispermaceae</taxon>
        <taxon>Menispermoideae</taxon>
        <taxon>Cissampelideae</taxon>
        <taxon>Stephania</taxon>
    </lineage>
</organism>
<name>A0AAP0HGN8_9MAGN</name>
<dbReference type="Proteomes" id="UP001420932">
    <property type="component" value="Unassembled WGS sequence"/>
</dbReference>
<evidence type="ECO:0000313" key="1">
    <source>
        <dbReference type="EMBL" id="KAK9086264.1"/>
    </source>
</evidence>
<proteinExistence type="predicted"/>
<gene>
    <name evidence="1" type="ORF">Syun_028658</name>
</gene>
<dbReference type="AlphaFoldDB" id="A0AAP0HGN8"/>
<dbReference type="EMBL" id="JBBNAF010000013">
    <property type="protein sequence ID" value="KAK9086264.1"/>
    <property type="molecule type" value="Genomic_DNA"/>
</dbReference>
<protein>
    <submittedName>
        <fullName evidence="1">Uncharacterized protein</fullName>
    </submittedName>
</protein>
<reference evidence="1 2" key="1">
    <citation type="submission" date="2024-01" db="EMBL/GenBank/DDBJ databases">
        <title>Genome assemblies of Stephania.</title>
        <authorList>
            <person name="Yang L."/>
        </authorList>
    </citation>
    <scope>NUCLEOTIDE SEQUENCE [LARGE SCALE GENOMIC DNA]</scope>
    <source>
        <strain evidence="1">YNDBR</strain>
        <tissue evidence="1">Leaf</tissue>
    </source>
</reference>
<keyword evidence="2" id="KW-1185">Reference proteome</keyword>
<comment type="caution">
    <text evidence="1">The sequence shown here is derived from an EMBL/GenBank/DDBJ whole genome shotgun (WGS) entry which is preliminary data.</text>
</comment>
<sequence length="74" mass="8692">MFAINRGSLFPLNFGAIISILQNREERVRVSFWERKWRFFDLDDEGGRAVEGRLEERLIGSGVSRFRDRASRSD</sequence>